<dbReference type="OrthoDB" id="114660at2759"/>
<dbReference type="SUPFAM" id="SSF48726">
    <property type="entry name" value="Immunoglobulin"/>
    <property type="match status" value="1"/>
</dbReference>
<sequence>MSTRLVTKKLRERVVNSGVIYAQGEPRPHVEWRFNEQPVYTTESVKTEEKEDGWYRLIISPVTPAHTGVYTAVAVNEAGESRTSATLHVLPSTTARTSMHEDMLQEDVYERIGRPTERTEEVVRRESMQFILKKLVQGLELIRSSEDYAHDWQSTQ</sequence>
<accession>A0A368FS14</accession>
<dbReference type="Pfam" id="PF07679">
    <property type="entry name" value="I-set"/>
    <property type="match status" value="1"/>
</dbReference>
<feature type="domain" description="Immunoglobulin I-set" evidence="1">
    <location>
        <begin position="22"/>
        <end position="89"/>
    </location>
</feature>
<dbReference type="PANTHER" id="PTHR47633">
    <property type="entry name" value="IMMUNOGLOBULIN"/>
    <property type="match status" value="1"/>
</dbReference>
<name>A0A368FS14_ANCCA</name>
<dbReference type="EMBL" id="JOJR01000863">
    <property type="protein sequence ID" value="RCN33819.1"/>
    <property type="molecule type" value="Genomic_DNA"/>
</dbReference>
<gene>
    <name evidence="2" type="ORF">ANCCAN_20342</name>
</gene>
<dbReference type="AlphaFoldDB" id="A0A368FS14"/>
<dbReference type="Proteomes" id="UP000252519">
    <property type="component" value="Unassembled WGS sequence"/>
</dbReference>
<evidence type="ECO:0000259" key="1">
    <source>
        <dbReference type="Pfam" id="PF07679"/>
    </source>
</evidence>
<dbReference type="InterPro" id="IPR036179">
    <property type="entry name" value="Ig-like_dom_sf"/>
</dbReference>
<dbReference type="GO" id="GO:0004672">
    <property type="term" value="F:protein kinase activity"/>
    <property type="evidence" value="ECO:0007669"/>
    <property type="project" value="TreeGrafter"/>
</dbReference>
<proteinExistence type="predicted"/>
<dbReference type="InterPro" id="IPR013783">
    <property type="entry name" value="Ig-like_fold"/>
</dbReference>
<dbReference type="Gene3D" id="2.60.40.10">
    <property type="entry name" value="Immunoglobulins"/>
    <property type="match status" value="1"/>
</dbReference>
<organism evidence="2 3">
    <name type="scientific">Ancylostoma caninum</name>
    <name type="common">Dog hookworm</name>
    <dbReference type="NCBI Taxonomy" id="29170"/>
    <lineage>
        <taxon>Eukaryota</taxon>
        <taxon>Metazoa</taxon>
        <taxon>Ecdysozoa</taxon>
        <taxon>Nematoda</taxon>
        <taxon>Chromadorea</taxon>
        <taxon>Rhabditida</taxon>
        <taxon>Rhabditina</taxon>
        <taxon>Rhabditomorpha</taxon>
        <taxon>Strongyloidea</taxon>
        <taxon>Ancylostomatidae</taxon>
        <taxon>Ancylostomatinae</taxon>
        <taxon>Ancylostoma</taxon>
    </lineage>
</organism>
<keyword evidence="3" id="KW-1185">Reference proteome</keyword>
<dbReference type="PANTHER" id="PTHR47633:SF16">
    <property type="entry name" value="CAVP-TARGET PROTEIN-LIKE"/>
    <property type="match status" value="1"/>
</dbReference>
<evidence type="ECO:0000313" key="2">
    <source>
        <dbReference type="EMBL" id="RCN33819.1"/>
    </source>
</evidence>
<evidence type="ECO:0000313" key="3">
    <source>
        <dbReference type="Proteomes" id="UP000252519"/>
    </source>
</evidence>
<comment type="caution">
    <text evidence="2">The sequence shown here is derived from an EMBL/GenBank/DDBJ whole genome shotgun (WGS) entry which is preliminary data.</text>
</comment>
<dbReference type="STRING" id="29170.A0A368FS14"/>
<protein>
    <submittedName>
        <fullName evidence="2">Immunoglobulin I-set domain protein</fullName>
    </submittedName>
</protein>
<reference evidence="2 3" key="1">
    <citation type="submission" date="2014-10" db="EMBL/GenBank/DDBJ databases">
        <title>Draft genome of the hookworm Ancylostoma caninum.</title>
        <authorList>
            <person name="Mitreva M."/>
        </authorList>
    </citation>
    <scope>NUCLEOTIDE SEQUENCE [LARGE SCALE GENOMIC DNA]</scope>
    <source>
        <strain evidence="2 3">Baltimore</strain>
    </source>
</reference>
<dbReference type="InterPro" id="IPR013098">
    <property type="entry name" value="Ig_I-set"/>
</dbReference>